<dbReference type="EMBL" id="JACHKF010000001">
    <property type="protein sequence ID" value="MBB6565237.1"/>
    <property type="molecule type" value="Genomic_DNA"/>
</dbReference>
<sequence>MFRRTFIRSAIAASAVFALAACGGGGDPLSSGGDAGGAAPDKVDSITVGSANFAESQVLAEIYAQALEAKGIKVTKKLNIGAREVYMAAIQDKSIDLLPEYTGATLVYFKKDATENEAEAVYKAIQPALPKGLEVLDKSPAADEDAIVVTKATADKYSLKSIADLKPVGKELVAGGGPEFKTRKAGVAGMKDVYGIEFKEFKSLDPGGPLSLKALLDNTVQVTQFFTTQSVIKDNNLVVLEDPEHIHLPNNIVPLIRTDHKSPDVASTLNAVQAKLTTEGLTDLVKRIDVGKESADAVAKDWLSKNPLA</sequence>
<evidence type="ECO:0000259" key="2">
    <source>
        <dbReference type="Pfam" id="PF04069"/>
    </source>
</evidence>
<feature type="signal peptide" evidence="1">
    <location>
        <begin position="1"/>
        <end position="20"/>
    </location>
</feature>
<dbReference type="Proteomes" id="UP000553957">
    <property type="component" value="Unassembled WGS sequence"/>
</dbReference>
<dbReference type="InterPro" id="IPR007210">
    <property type="entry name" value="ABC_Gly_betaine_transp_sub-bd"/>
</dbReference>
<protein>
    <submittedName>
        <fullName evidence="4">ABC transporter substrate-binding protein</fullName>
    </submittedName>
    <submittedName>
        <fullName evidence="3">Osmoprotectant transport system substrate-binding protein</fullName>
    </submittedName>
</protein>
<dbReference type="Gene3D" id="3.40.190.10">
    <property type="entry name" value="Periplasmic binding protein-like II"/>
    <property type="match status" value="1"/>
</dbReference>
<proteinExistence type="predicted"/>
<feature type="domain" description="ABC-type glycine betaine transport system substrate-binding" evidence="2">
    <location>
        <begin position="45"/>
        <end position="305"/>
    </location>
</feature>
<dbReference type="CDD" id="cd13606">
    <property type="entry name" value="PBP2_ProX_like"/>
    <property type="match status" value="1"/>
</dbReference>
<accession>A0A7Y4L1F0</accession>
<name>A0A7Y4L1F0_9ACTN</name>
<dbReference type="Proteomes" id="UP000534306">
    <property type="component" value="Unassembled WGS sequence"/>
</dbReference>
<evidence type="ECO:0000313" key="3">
    <source>
        <dbReference type="EMBL" id="MBB6565237.1"/>
    </source>
</evidence>
<dbReference type="EMBL" id="JABJRC010000003">
    <property type="protein sequence ID" value="NOL41506.1"/>
    <property type="molecule type" value="Genomic_DNA"/>
</dbReference>
<feature type="chain" id="PRO_5036217660" evidence="1">
    <location>
        <begin position="21"/>
        <end position="309"/>
    </location>
</feature>
<dbReference type="RefSeq" id="WP_171674012.1">
    <property type="nucleotide sequence ID" value="NZ_BAAAGT010000001.1"/>
</dbReference>
<dbReference type="AlphaFoldDB" id="A0A7Y4L1F0"/>
<comment type="caution">
    <text evidence="4">The sequence shown here is derived from an EMBL/GenBank/DDBJ whole genome shotgun (WGS) entry which is preliminary data.</text>
</comment>
<keyword evidence="1" id="KW-0732">Signal</keyword>
<gene>
    <name evidence="3" type="ORF">HNR71_000874</name>
    <name evidence="4" type="ORF">HPO96_14765</name>
</gene>
<evidence type="ECO:0000256" key="1">
    <source>
        <dbReference type="SAM" id="SignalP"/>
    </source>
</evidence>
<evidence type="ECO:0000313" key="5">
    <source>
        <dbReference type="Proteomes" id="UP000534306"/>
    </source>
</evidence>
<evidence type="ECO:0000313" key="6">
    <source>
        <dbReference type="Proteomes" id="UP000553957"/>
    </source>
</evidence>
<dbReference type="SUPFAM" id="SSF53850">
    <property type="entry name" value="Periplasmic binding protein-like II"/>
    <property type="match status" value="1"/>
</dbReference>
<dbReference type="PROSITE" id="PS51257">
    <property type="entry name" value="PROKAR_LIPOPROTEIN"/>
    <property type="match status" value="1"/>
</dbReference>
<dbReference type="Gene3D" id="3.40.190.120">
    <property type="entry name" value="Osmoprotection protein (prox), domain 2"/>
    <property type="match status" value="1"/>
</dbReference>
<dbReference type="GO" id="GO:0022857">
    <property type="term" value="F:transmembrane transporter activity"/>
    <property type="evidence" value="ECO:0007669"/>
    <property type="project" value="InterPro"/>
</dbReference>
<reference evidence="4 5" key="1">
    <citation type="submission" date="2020-05" db="EMBL/GenBank/DDBJ databases">
        <title>Genome sequence of Kribbella sandramycini ATCC 39419.</title>
        <authorList>
            <person name="Maclea K.S."/>
            <person name="Fair J.L."/>
        </authorList>
    </citation>
    <scope>NUCLEOTIDE SEQUENCE [LARGE SCALE GENOMIC DNA]</scope>
    <source>
        <strain evidence="4 5">ATCC 39419</strain>
    </source>
</reference>
<keyword evidence="5" id="KW-1185">Reference proteome</keyword>
<evidence type="ECO:0000313" key="4">
    <source>
        <dbReference type="EMBL" id="NOL41506.1"/>
    </source>
</evidence>
<reference evidence="3 6" key="2">
    <citation type="submission" date="2020-08" db="EMBL/GenBank/DDBJ databases">
        <title>Sequencing the genomes of 1000 actinobacteria strains.</title>
        <authorList>
            <person name="Klenk H.-P."/>
        </authorList>
    </citation>
    <scope>NUCLEOTIDE SEQUENCE [LARGE SCALE GENOMIC DNA]</scope>
    <source>
        <strain evidence="3 6">DSM 15626</strain>
    </source>
</reference>
<dbReference type="GO" id="GO:0043190">
    <property type="term" value="C:ATP-binding cassette (ABC) transporter complex"/>
    <property type="evidence" value="ECO:0007669"/>
    <property type="project" value="InterPro"/>
</dbReference>
<dbReference type="Pfam" id="PF04069">
    <property type="entry name" value="OpuAC"/>
    <property type="match status" value="1"/>
</dbReference>
<organism evidence="4 5">
    <name type="scientific">Kribbella sandramycini</name>
    <dbReference type="NCBI Taxonomy" id="60450"/>
    <lineage>
        <taxon>Bacteria</taxon>
        <taxon>Bacillati</taxon>
        <taxon>Actinomycetota</taxon>
        <taxon>Actinomycetes</taxon>
        <taxon>Propionibacteriales</taxon>
        <taxon>Kribbellaceae</taxon>
        <taxon>Kribbella</taxon>
    </lineage>
</organism>